<dbReference type="Gene3D" id="3.10.20.30">
    <property type="match status" value="1"/>
</dbReference>
<evidence type="ECO:0000256" key="1">
    <source>
        <dbReference type="ARBA" id="ARBA00022741"/>
    </source>
</evidence>
<dbReference type="PANTHER" id="PTHR23305:SF18">
    <property type="entry name" value="OBG-TYPE G DOMAIN-CONTAINING PROTEIN"/>
    <property type="match status" value="1"/>
</dbReference>
<dbReference type="AlphaFoldDB" id="A0A6J7KDW8"/>
<dbReference type="Gene3D" id="1.10.150.300">
    <property type="entry name" value="TGS-like domain"/>
    <property type="match status" value="1"/>
</dbReference>
<dbReference type="GO" id="GO:0016887">
    <property type="term" value="F:ATP hydrolysis activity"/>
    <property type="evidence" value="ECO:0007669"/>
    <property type="project" value="TreeGrafter"/>
</dbReference>
<accession>A0A6J7KDW8</accession>
<dbReference type="InterPro" id="IPR013029">
    <property type="entry name" value="YchF_C"/>
</dbReference>
<feature type="region of interest" description="Disordered" evidence="3">
    <location>
        <begin position="1"/>
        <end position="23"/>
    </location>
</feature>
<protein>
    <submittedName>
        <fullName evidence="5">Unannotated protein</fullName>
    </submittedName>
</protein>
<dbReference type="GO" id="GO:0005525">
    <property type="term" value="F:GTP binding"/>
    <property type="evidence" value="ECO:0007669"/>
    <property type="project" value="InterPro"/>
</dbReference>
<keyword evidence="1" id="KW-0547">Nucleotide-binding</keyword>
<evidence type="ECO:0000256" key="3">
    <source>
        <dbReference type="SAM" id="MobiDB-lite"/>
    </source>
</evidence>
<dbReference type="InterPro" id="IPR006073">
    <property type="entry name" value="GTP-bd"/>
</dbReference>
<dbReference type="SUPFAM" id="SSF52540">
    <property type="entry name" value="P-loop containing nucleoside triphosphate hydrolases"/>
    <property type="match status" value="1"/>
</dbReference>
<evidence type="ECO:0000256" key="2">
    <source>
        <dbReference type="ARBA" id="ARBA00022840"/>
    </source>
</evidence>
<dbReference type="PRINTS" id="PR00326">
    <property type="entry name" value="GTP1OBG"/>
</dbReference>
<dbReference type="InterPro" id="IPR012676">
    <property type="entry name" value="TGS-like"/>
</dbReference>
<feature type="domain" description="YchF C-terminal" evidence="4">
    <location>
        <begin position="288"/>
        <end position="371"/>
    </location>
</feature>
<evidence type="ECO:0000259" key="4">
    <source>
        <dbReference type="Pfam" id="PF06071"/>
    </source>
</evidence>
<dbReference type="GO" id="GO:0005524">
    <property type="term" value="F:ATP binding"/>
    <property type="evidence" value="ECO:0007669"/>
    <property type="project" value="UniProtKB-KW"/>
</dbReference>
<dbReference type="SUPFAM" id="SSF81271">
    <property type="entry name" value="TGS-like"/>
    <property type="match status" value="1"/>
</dbReference>
<dbReference type="Pfam" id="PF06071">
    <property type="entry name" value="YchF-GTPase_C"/>
    <property type="match status" value="1"/>
</dbReference>
<keyword evidence="2" id="KW-0067">ATP-binding</keyword>
<gene>
    <name evidence="5" type="ORF">UFOPK3789_00792</name>
</gene>
<dbReference type="GO" id="GO:0005737">
    <property type="term" value="C:cytoplasm"/>
    <property type="evidence" value="ECO:0007669"/>
    <property type="project" value="TreeGrafter"/>
</dbReference>
<dbReference type="InterPro" id="IPR023192">
    <property type="entry name" value="TGS-like_dom_sf"/>
</dbReference>
<evidence type="ECO:0000313" key="5">
    <source>
        <dbReference type="EMBL" id="CAB4952709.1"/>
    </source>
</evidence>
<dbReference type="PANTHER" id="PTHR23305">
    <property type="entry name" value="OBG GTPASE FAMILY"/>
    <property type="match status" value="1"/>
</dbReference>
<dbReference type="EMBL" id="CAFBNL010000036">
    <property type="protein sequence ID" value="CAB4952709.1"/>
    <property type="molecule type" value="Genomic_DNA"/>
</dbReference>
<dbReference type="FunFam" id="3.10.20.30:FF:000001">
    <property type="entry name" value="Ribosome-binding ATPase YchF"/>
    <property type="match status" value="1"/>
</dbReference>
<organism evidence="5">
    <name type="scientific">freshwater metagenome</name>
    <dbReference type="NCBI Taxonomy" id="449393"/>
    <lineage>
        <taxon>unclassified sequences</taxon>
        <taxon>metagenomes</taxon>
        <taxon>ecological metagenomes</taxon>
    </lineage>
</organism>
<name>A0A6J7KDW8_9ZZZZ</name>
<dbReference type="CDD" id="cd04867">
    <property type="entry name" value="TGS_YchF_OLA1"/>
    <property type="match status" value="1"/>
</dbReference>
<dbReference type="InterPro" id="IPR027417">
    <property type="entry name" value="P-loop_NTPase"/>
</dbReference>
<dbReference type="Gene3D" id="3.40.50.300">
    <property type="entry name" value="P-loop containing nucleotide triphosphate hydrolases"/>
    <property type="match status" value="1"/>
</dbReference>
<sequence length="372" mass="39745">MGDRRPEGGATSPRGGRGLRCGGLGSPAGTLSSVEHLGLVGLADSGHDRLFAALTGMSVGGASERTVGIVKLPDARLDQLGIMSKTEKLVPATFEIAYVPGLAPEPGKGLGSRLLGTLRDCDAICFVLRSDGVDPEDDLATIEYELVLADLASVEQRLYKQQRLAKGDKSLLAEIAVLELAVAILGEGTPIWRSDLSDEQRVHLDPVFLLTNKPVLLVVDVPIDRIDEIDSIAAPLGEGALGVCTEIEGDPDVIASVGEERAALLADFGVTESVVPRLARSAFLMLGLRTFFTTGEKETRAWIFRAGAKAPECSGVIHSDLQRGFIRAEVVHWDELLEIGGWSQAKDVGRLRVEGKEYVVADGDVMEIRFNV</sequence>
<reference evidence="5" key="1">
    <citation type="submission" date="2020-05" db="EMBL/GenBank/DDBJ databases">
        <authorList>
            <person name="Chiriac C."/>
            <person name="Salcher M."/>
            <person name="Ghai R."/>
            <person name="Kavagutti S V."/>
        </authorList>
    </citation>
    <scope>NUCLEOTIDE SEQUENCE</scope>
</reference>
<dbReference type="InterPro" id="IPR012675">
    <property type="entry name" value="Beta-grasp_dom_sf"/>
</dbReference>
<proteinExistence type="predicted"/>